<evidence type="ECO:0000313" key="4">
    <source>
        <dbReference type="EMBL" id="GAP29062.1"/>
    </source>
</evidence>
<name>A0ABC9YUA2_9NOCA</name>
<evidence type="ECO:0000313" key="5">
    <source>
        <dbReference type="Proteomes" id="UP000037179"/>
    </source>
</evidence>
<accession>A0ABC9YUA2</accession>
<dbReference type="AlphaFoldDB" id="A0ABC9YUA2"/>
<feature type="region of interest" description="Disordered" evidence="1">
    <location>
        <begin position="58"/>
        <end position="92"/>
    </location>
</feature>
<evidence type="ECO:0000313" key="6">
    <source>
        <dbReference type="Proteomes" id="UP000180166"/>
    </source>
</evidence>
<keyword evidence="2" id="KW-0472">Membrane</keyword>
<proteinExistence type="predicted"/>
<dbReference type="Proteomes" id="UP000180166">
    <property type="component" value="Chromosome"/>
</dbReference>
<keyword evidence="5" id="KW-1185">Reference proteome</keyword>
<gene>
    <name evidence="3" type="ORF">NS506_04935</name>
    <name evidence="4" type="ORF">NSK11_contig00048-0034</name>
</gene>
<keyword evidence="2" id="KW-0812">Transmembrane</keyword>
<organism evidence="4 5">
    <name type="scientific">Nocardia seriolae</name>
    <dbReference type="NCBI Taxonomy" id="37332"/>
    <lineage>
        <taxon>Bacteria</taxon>
        <taxon>Bacillati</taxon>
        <taxon>Actinomycetota</taxon>
        <taxon>Actinomycetes</taxon>
        <taxon>Mycobacteriales</taxon>
        <taxon>Nocardiaceae</taxon>
        <taxon>Nocardia</taxon>
    </lineage>
</organism>
<reference evidence="4 5" key="2">
    <citation type="journal article" date="2016" name="Genome Announc.">
        <title>Draft Genome Sequence of Erythromycin- and Oxytetracycline-Sensitive Nocardia seriolae Strain U-1 (NBRC 110359).</title>
        <authorList>
            <person name="Imajoh M."/>
            <person name="Sukeda M."/>
            <person name="Shimizu M."/>
            <person name="Yamane J."/>
            <person name="Ohnishi K."/>
            <person name="Oshima S."/>
        </authorList>
    </citation>
    <scope>NUCLEOTIDE SEQUENCE [LARGE SCALE GENOMIC DNA]</scope>
    <source>
        <strain evidence="4 5">U-1</strain>
    </source>
</reference>
<dbReference type="KEGG" id="nsr:NS506_04935"/>
<dbReference type="EMBL" id="CP017839">
    <property type="protein sequence ID" value="APA98981.1"/>
    <property type="molecule type" value="Genomic_DNA"/>
</dbReference>
<evidence type="ECO:0000256" key="1">
    <source>
        <dbReference type="SAM" id="MobiDB-lite"/>
    </source>
</evidence>
<dbReference type="Proteomes" id="UP000037179">
    <property type="component" value="Unassembled WGS sequence"/>
</dbReference>
<evidence type="ECO:0000313" key="3">
    <source>
        <dbReference type="EMBL" id="APA98981.1"/>
    </source>
</evidence>
<reference evidence="5" key="1">
    <citation type="submission" date="2015-07" db="EMBL/GenBank/DDBJ databases">
        <title>Nocardia seriolae U-1 whole genome shotgun sequence.</title>
        <authorList>
            <person name="Imajoh M."/>
            <person name="Fukumoto Y."/>
            <person name="Sukeda M."/>
            <person name="Yamane J."/>
            <person name="Yamasaki K."/>
            <person name="Shimizu M."/>
            <person name="Ohnishi K."/>
            <person name="Oshima S."/>
        </authorList>
    </citation>
    <scope>NUCLEOTIDE SEQUENCE [LARGE SCALE GENOMIC DNA]</scope>
    <source>
        <strain evidence="5">U-1</strain>
    </source>
</reference>
<dbReference type="EMBL" id="BBYQ01000048">
    <property type="protein sequence ID" value="GAP29062.1"/>
    <property type="molecule type" value="Genomic_DNA"/>
</dbReference>
<reference evidence="3 6" key="3">
    <citation type="submission" date="2016-10" db="EMBL/GenBank/DDBJ databases">
        <title>Genome sequence of Nocardia seriolae strain EM150506, isolated from Anguila japonica.</title>
        <authorList>
            <person name="Han H.-J."/>
        </authorList>
    </citation>
    <scope>NUCLEOTIDE SEQUENCE [LARGE SCALE GENOMIC DNA]</scope>
    <source>
        <strain evidence="3 6">EM150506</strain>
    </source>
</reference>
<keyword evidence="2" id="KW-1133">Transmembrane helix</keyword>
<sequence length="145" mass="16467">MRGWPDSTVREPTGGADSIHPSGFVAREKWAMVLVIALAVASAVLVEIMWWRVVERPRKRRARAGAERRADPRAVAADRFGPPDEVRVPPELTPEWADRTQVWAALTIENALLADRVAGRLDRRSYRERMVELAWRCEPARGDRC</sequence>
<protein>
    <submittedName>
        <fullName evidence="4">Cysteine synthase</fullName>
    </submittedName>
</protein>
<feature type="transmembrane region" description="Helical" evidence="2">
    <location>
        <begin position="30"/>
        <end position="51"/>
    </location>
</feature>
<evidence type="ECO:0000256" key="2">
    <source>
        <dbReference type="SAM" id="Phobius"/>
    </source>
</evidence>